<dbReference type="STRING" id="1194083.BN12_120003"/>
<evidence type="ECO:0000256" key="1">
    <source>
        <dbReference type="SAM" id="MobiDB-lite"/>
    </source>
</evidence>
<organism evidence="3 4">
    <name type="scientific">Nostocoides japonicum T1-X7</name>
    <dbReference type="NCBI Taxonomy" id="1194083"/>
    <lineage>
        <taxon>Bacteria</taxon>
        <taxon>Bacillati</taxon>
        <taxon>Actinomycetota</taxon>
        <taxon>Actinomycetes</taxon>
        <taxon>Micrococcales</taxon>
        <taxon>Intrasporangiaceae</taxon>
        <taxon>Nostocoides</taxon>
    </lineage>
</organism>
<name>A0A077LT98_9MICO</name>
<dbReference type="AlphaFoldDB" id="A0A077LT98"/>
<dbReference type="InterPro" id="IPR053864">
    <property type="entry name" value="DUF6933"/>
</dbReference>
<comment type="caution">
    <text evidence="3">The sequence shown here is derived from an EMBL/GenBank/DDBJ whole genome shotgun (WGS) entry which is preliminary data.</text>
</comment>
<keyword evidence="4" id="KW-1185">Reference proteome</keyword>
<dbReference type="EMBL" id="CAJB01000024">
    <property type="protein sequence ID" value="CCH76321.1"/>
    <property type="molecule type" value="Genomic_DNA"/>
</dbReference>
<evidence type="ECO:0000313" key="4">
    <source>
        <dbReference type="Proteomes" id="UP000035721"/>
    </source>
</evidence>
<accession>A0A077LT98</accession>
<dbReference type="Pfam" id="PF22016">
    <property type="entry name" value="DUF6933"/>
    <property type="match status" value="1"/>
</dbReference>
<gene>
    <name evidence="3" type="ORF">BN12_120003</name>
</gene>
<feature type="region of interest" description="Disordered" evidence="1">
    <location>
        <begin position="108"/>
        <end position="131"/>
    </location>
</feature>
<reference evidence="3 4" key="1">
    <citation type="journal article" date="2013" name="ISME J.">
        <title>A metabolic model for members of the genus Tetrasphaera involved in enhanced biological phosphorus removal.</title>
        <authorList>
            <person name="Kristiansen R."/>
            <person name="Nguyen H.T.T."/>
            <person name="Saunders A.M."/>
            <person name="Nielsen J.L."/>
            <person name="Wimmer R."/>
            <person name="Le V.Q."/>
            <person name="McIlroy S.J."/>
            <person name="Petrovski S."/>
            <person name="Seviour R.J."/>
            <person name="Calteau A."/>
            <person name="Nielsen K.L."/>
            <person name="Nielsen P.H."/>
        </authorList>
    </citation>
    <scope>NUCLEOTIDE SEQUENCE [LARGE SCALE GENOMIC DNA]</scope>
    <source>
        <strain evidence="3 4">T1-X7</strain>
    </source>
</reference>
<dbReference type="OrthoDB" id="6057901at2"/>
<evidence type="ECO:0000313" key="3">
    <source>
        <dbReference type="EMBL" id="CCH76321.1"/>
    </source>
</evidence>
<proteinExistence type="predicted"/>
<feature type="domain" description="DUF6933" evidence="2">
    <location>
        <begin position="3"/>
        <end position="94"/>
    </location>
</feature>
<dbReference type="Proteomes" id="UP000035721">
    <property type="component" value="Unassembled WGS sequence"/>
</dbReference>
<evidence type="ECO:0000259" key="2">
    <source>
        <dbReference type="Pfam" id="PF22016"/>
    </source>
</evidence>
<protein>
    <recommendedName>
        <fullName evidence="2">DUF6933 domain-containing protein</fullName>
    </recommendedName>
</protein>
<sequence length="131" mass="13996">MAPAKGLPGRLPDLIADALLALGVAQELVDDERTHLEEVRIARTANRSVVGSMNDFAFRADHRRTETGDLDLGALSMDLAHVPCGPLNTSHTFSDAELHALLGSLRPSPSAERRVPGPRARVTVGGRWQGG</sequence>